<evidence type="ECO:0000259" key="7">
    <source>
        <dbReference type="Pfam" id="PF07815"/>
    </source>
</evidence>
<evidence type="ECO:0000256" key="1">
    <source>
        <dbReference type="ARBA" id="ARBA00004496"/>
    </source>
</evidence>
<dbReference type="AlphaFoldDB" id="A0A8C7GVW0"/>
<dbReference type="CTD" id="566059"/>
<dbReference type="GO" id="GO:0017124">
    <property type="term" value="F:SH3 domain binding"/>
    <property type="evidence" value="ECO:0007669"/>
    <property type="project" value="TreeGrafter"/>
</dbReference>
<dbReference type="Pfam" id="PF07815">
    <property type="entry name" value="Abi_HHR"/>
    <property type="match status" value="1"/>
</dbReference>
<evidence type="ECO:0000313" key="8">
    <source>
        <dbReference type="Ensembl" id="ENSOKIP00005047242.1"/>
    </source>
</evidence>
<evidence type="ECO:0000256" key="4">
    <source>
        <dbReference type="ARBA" id="ARBA00022553"/>
    </source>
</evidence>
<feature type="compositionally biased region" description="Polar residues" evidence="6">
    <location>
        <begin position="175"/>
        <end position="184"/>
    </location>
</feature>
<dbReference type="GO" id="GO:0031209">
    <property type="term" value="C:SCAR complex"/>
    <property type="evidence" value="ECO:0007669"/>
    <property type="project" value="TreeGrafter"/>
</dbReference>
<dbReference type="Proteomes" id="UP000694557">
    <property type="component" value="Unassembled WGS sequence"/>
</dbReference>
<keyword evidence="4" id="KW-0597">Phosphoprotein</keyword>
<feature type="compositionally biased region" description="Pro residues" evidence="6">
    <location>
        <begin position="276"/>
        <end position="469"/>
    </location>
</feature>
<dbReference type="Ensembl" id="ENSOKIT00005049824.1">
    <property type="protein sequence ID" value="ENSOKIP00005047242.1"/>
    <property type="gene ID" value="ENSOKIG00005019894.1"/>
</dbReference>
<dbReference type="GO" id="GO:0035591">
    <property type="term" value="F:signaling adaptor activity"/>
    <property type="evidence" value="ECO:0007669"/>
    <property type="project" value="TreeGrafter"/>
</dbReference>
<reference evidence="8" key="2">
    <citation type="submission" date="2025-09" db="UniProtKB">
        <authorList>
            <consortium name="Ensembl"/>
        </authorList>
    </citation>
    <scope>IDENTIFICATION</scope>
</reference>
<dbReference type="GeneID" id="109865212"/>
<feature type="domain" description="Abl-interactor homeo-domain homologous" evidence="7">
    <location>
        <begin position="102"/>
        <end position="174"/>
    </location>
</feature>
<dbReference type="RefSeq" id="XP_020308913.2">
    <property type="nucleotide sequence ID" value="XM_020453324.2"/>
</dbReference>
<dbReference type="GO" id="GO:0001764">
    <property type="term" value="P:neuron migration"/>
    <property type="evidence" value="ECO:0007669"/>
    <property type="project" value="TreeGrafter"/>
</dbReference>
<reference evidence="8" key="1">
    <citation type="submission" date="2025-08" db="UniProtKB">
        <authorList>
            <consortium name="Ensembl"/>
        </authorList>
    </citation>
    <scope>IDENTIFICATION</scope>
</reference>
<dbReference type="GeneTree" id="ENSGT00940000154811"/>
<sequence>MTAQTKCSELATQILKEAPASRKALIDNYNNLHKVADYCENNYLGLQDEDTWKGLEETKALTTQALASVAYQINSLATSVLRLLDTQAMQLKDMENSLNLLSLAVAIHQEKVSRREMGIFTTVTKLACAKLMSPPKAGRELEGCYIRRPMSFTGLDTLGHSFNLNELQPRKRTGTTESVRSTGSCGPVECPVAPATQPGEPSSASGNKDLYRSNLGINVALPSVPTLPVSSNLTQNCPQPPPGSTFDSNIPPPPPPDSMGTGPPPPTPSMTSSNNLPPPTPNASPNVPSPPPPPPPPASASNSFPPPPPPGSMGNAPPPPPPPPPPSSSNSFPPPPPPGSMGNAPPPPPPPPPPSSSISFPPAPPPPPPPPPGLMGNAPPPPPPPPLPGTSTKVPPPPPPPPPGSMGNVPPPPPPPPPPSSSNSFPPPPPPPPPGSMGNAPPPPPPPPLPGTSTKVPPPPPPPPPPPLP</sequence>
<dbReference type="GO" id="GO:0030027">
    <property type="term" value="C:lamellipodium"/>
    <property type="evidence" value="ECO:0007669"/>
    <property type="project" value="TreeGrafter"/>
</dbReference>
<dbReference type="PANTHER" id="PTHR10460:SF60">
    <property type="entry name" value="ABI GENE FAMILY MEMBER 3"/>
    <property type="match status" value="1"/>
</dbReference>
<dbReference type="PANTHER" id="PTHR10460">
    <property type="entry name" value="ABL INTERACTOR FAMILY MEMBER"/>
    <property type="match status" value="1"/>
</dbReference>
<dbReference type="InterPro" id="IPR028457">
    <property type="entry name" value="ABI"/>
</dbReference>
<evidence type="ECO:0000256" key="3">
    <source>
        <dbReference type="ARBA" id="ARBA00022490"/>
    </source>
</evidence>
<evidence type="ECO:0000256" key="2">
    <source>
        <dbReference type="ARBA" id="ARBA00010020"/>
    </source>
</evidence>
<dbReference type="InterPro" id="IPR012849">
    <property type="entry name" value="Abl-interactor_HHR_dom"/>
</dbReference>
<feature type="compositionally biased region" description="Pro residues" evidence="6">
    <location>
        <begin position="250"/>
        <end position="268"/>
    </location>
</feature>
<dbReference type="KEGG" id="oki:109865212"/>
<dbReference type="GO" id="GO:0098858">
    <property type="term" value="C:actin-based cell projection"/>
    <property type="evidence" value="ECO:0007669"/>
    <property type="project" value="TreeGrafter"/>
</dbReference>
<evidence type="ECO:0000313" key="9">
    <source>
        <dbReference type="Proteomes" id="UP000694557"/>
    </source>
</evidence>
<evidence type="ECO:0000256" key="6">
    <source>
        <dbReference type="SAM" id="MobiDB-lite"/>
    </source>
</evidence>
<name>A0A8C7GVW0_ONCKI</name>
<comment type="subcellular location">
    <subcellularLocation>
        <location evidence="1">Cytoplasm</location>
    </subcellularLocation>
</comment>
<dbReference type="Gene3D" id="6.10.140.1620">
    <property type="match status" value="1"/>
</dbReference>
<keyword evidence="3" id="KW-0963">Cytoplasm</keyword>
<feature type="region of interest" description="Disordered" evidence="6">
    <location>
        <begin position="167"/>
        <end position="209"/>
    </location>
</feature>
<keyword evidence="5" id="KW-0175">Coiled coil</keyword>
<protein>
    <submittedName>
        <fullName evidence="8">Formin-like protein 5</fullName>
    </submittedName>
</protein>
<gene>
    <name evidence="8" type="primary">LOC109865212</name>
</gene>
<keyword evidence="9" id="KW-1185">Reference proteome</keyword>
<accession>A0A8C7GVW0</accession>
<comment type="similarity">
    <text evidence="2">Belongs to the ABI family.</text>
</comment>
<organism evidence="8 9">
    <name type="scientific">Oncorhynchus kisutch</name>
    <name type="common">Coho salmon</name>
    <name type="synonym">Salmo kisutch</name>
    <dbReference type="NCBI Taxonomy" id="8019"/>
    <lineage>
        <taxon>Eukaryota</taxon>
        <taxon>Metazoa</taxon>
        <taxon>Chordata</taxon>
        <taxon>Craniata</taxon>
        <taxon>Vertebrata</taxon>
        <taxon>Euteleostomi</taxon>
        <taxon>Actinopterygii</taxon>
        <taxon>Neopterygii</taxon>
        <taxon>Teleostei</taxon>
        <taxon>Protacanthopterygii</taxon>
        <taxon>Salmoniformes</taxon>
        <taxon>Salmonidae</taxon>
        <taxon>Salmoninae</taxon>
        <taxon>Oncorhynchus</taxon>
    </lineage>
</organism>
<evidence type="ECO:0000256" key="5">
    <source>
        <dbReference type="ARBA" id="ARBA00023054"/>
    </source>
</evidence>
<feature type="region of interest" description="Disordered" evidence="6">
    <location>
        <begin position="230"/>
        <end position="469"/>
    </location>
</feature>
<proteinExistence type="inferred from homology"/>